<evidence type="ECO:0008006" key="3">
    <source>
        <dbReference type="Google" id="ProtNLM"/>
    </source>
</evidence>
<accession>A0A916U9Z2</accession>
<gene>
    <name evidence="1" type="ORF">GCM10011387_19180</name>
</gene>
<sequence>MQDGYHTLVSLLLPETKVYEAHRWLNEADEIVTAETIRNKFQGKTEKPRNLIKIFKEHNKKVEALLGKEFSKGTLCRYQTSLKHTQDYLKWKYNLTDIILP</sequence>
<comment type="caution">
    <text evidence="1">The sequence shown here is derived from an EMBL/GenBank/DDBJ whole genome shotgun (WGS) entry which is preliminary data.</text>
</comment>
<protein>
    <recommendedName>
        <fullName evidence="3">Phage integrase SAM-like domain-containing protein</fullName>
    </recommendedName>
</protein>
<dbReference type="Proteomes" id="UP000651668">
    <property type="component" value="Unassembled WGS sequence"/>
</dbReference>
<name>A0A916U9Z2_9SPHI</name>
<organism evidence="1 2">
    <name type="scientific">Pedobacter quisquiliarum</name>
    <dbReference type="NCBI Taxonomy" id="1834438"/>
    <lineage>
        <taxon>Bacteria</taxon>
        <taxon>Pseudomonadati</taxon>
        <taxon>Bacteroidota</taxon>
        <taxon>Sphingobacteriia</taxon>
        <taxon>Sphingobacteriales</taxon>
        <taxon>Sphingobacteriaceae</taxon>
        <taxon>Pedobacter</taxon>
    </lineage>
</organism>
<dbReference type="RefSeq" id="WP_188626679.1">
    <property type="nucleotide sequence ID" value="NZ_BMIL01000006.1"/>
</dbReference>
<dbReference type="AlphaFoldDB" id="A0A916U9Z2"/>
<reference evidence="1" key="2">
    <citation type="submission" date="2020-09" db="EMBL/GenBank/DDBJ databases">
        <authorList>
            <person name="Sun Q."/>
            <person name="Zhou Y."/>
        </authorList>
    </citation>
    <scope>NUCLEOTIDE SEQUENCE</scope>
    <source>
        <strain evidence="1">CGMCC 1.15343</strain>
    </source>
</reference>
<dbReference type="EMBL" id="BMIL01000006">
    <property type="protein sequence ID" value="GGC65766.1"/>
    <property type="molecule type" value="Genomic_DNA"/>
</dbReference>
<proteinExistence type="predicted"/>
<evidence type="ECO:0000313" key="1">
    <source>
        <dbReference type="EMBL" id="GGC65766.1"/>
    </source>
</evidence>
<keyword evidence="2" id="KW-1185">Reference proteome</keyword>
<evidence type="ECO:0000313" key="2">
    <source>
        <dbReference type="Proteomes" id="UP000651668"/>
    </source>
</evidence>
<reference evidence="1" key="1">
    <citation type="journal article" date="2014" name="Int. J. Syst. Evol. Microbiol.">
        <title>Complete genome sequence of Corynebacterium casei LMG S-19264T (=DSM 44701T), isolated from a smear-ripened cheese.</title>
        <authorList>
            <consortium name="US DOE Joint Genome Institute (JGI-PGF)"/>
            <person name="Walter F."/>
            <person name="Albersmeier A."/>
            <person name="Kalinowski J."/>
            <person name="Ruckert C."/>
        </authorList>
    </citation>
    <scope>NUCLEOTIDE SEQUENCE</scope>
    <source>
        <strain evidence="1">CGMCC 1.15343</strain>
    </source>
</reference>